<evidence type="ECO:0000313" key="4">
    <source>
        <dbReference type="Proteomes" id="UP001314681"/>
    </source>
</evidence>
<feature type="domain" description="GIY-YIG" evidence="2">
    <location>
        <begin position="68"/>
        <end position="152"/>
    </location>
</feature>
<protein>
    <submittedName>
        <fullName evidence="3">GIY-YIG nuclease family protein</fullName>
    </submittedName>
</protein>
<dbReference type="InterPro" id="IPR035901">
    <property type="entry name" value="GIY-YIG_endonuc_sf"/>
</dbReference>
<accession>A0ABS6K3K0</accession>
<evidence type="ECO:0000259" key="2">
    <source>
        <dbReference type="PROSITE" id="PS50164"/>
    </source>
</evidence>
<keyword evidence="1" id="KW-1133">Transmembrane helix</keyword>
<gene>
    <name evidence="3" type="ORF">KTH90_03635</name>
</gene>
<comment type="caution">
    <text evidence="3">The sequence shown here is derived from an EMBL/GenBank/DDBJ whole genome shotgun (WGS) entry which is preliminary data.</text>
</comment>
<evidence type="ECO:0000256" key="1">
    <source>
        <dbReference type="SAM" id="Phobius"/>
    </source>
</evidence>
<proteinExistence type="predicted"/>
<keyword evidence="1" id="KW-0472">Membrane</keyword>
<name>A0ABS6K3K0_9FIRM</name>
<dbReference type="PROSITE" id="PS50164">
    <property type="entry name" value="GIY_YIG"/>
    <property type="match status" value="1"/>
</dbReference>
<reference evidence="3 4" key="1">
    <citation type="submission" date="2021-06" db="EMBL/GenBank/DDBJ databases">
        <title>Description of novel taxa of the family Lachnospiraceae.</title>
        <authorList>
            <person name="Chaplin A.V."/>
            <person name="Sokolova S.R."/>
            <person name="Pikina A.P."/>
            <person name="Korzhanova M."/>
            <person name="Belova V."/>
            <person name="Korostin D."/>
            <person name="Efimov B.A."/>
        </authorList>
    </citation>
    <scope>NUCLEOTIDE SEQUENCE [LARGE SCALE GENOMIC DNA]</scope>
    <source>
        <strain evidence="3 4">ASD4241</strain>
    </source>
</reference>
<organism evidence="3 4">
    <name type="scientific">Diplocloster modestus</name>
    <dbReference type="NCBI Taxonomy" id="2850322"/>
    <lineage>
        <taxon>Bacteria</taxon>
        <taxon>Bacillati</taxon>
        <taxon>Bacillota</taxon>
        <taxon>Clostridia</taxon>
        <taxon>Lachnospirales</taxon>
        <taxon>Lachnospiraceae</taxon>
        <taxon>Diplocloster</taxon>
    </lineage>
</organism>
<dbReference type="Gene3D" id="3.40.1440.10">
    <property type="entry name" value="GIY-YIG endonuclease"/>
    <property type="match status" value="1"/>
</dbReference>
<keyword evidence="4" id="KW-1185">Reference proteome</keyword>
<dbReference type="SUPFAM" id="SSF82771">
    <property type="entry name" value="GIY-YIG endonuclease"/>
    <property type="match status" value="1"/>
</dbReference>
<sequence length="157" mass="18269">MGDFSTLFLVACFALLICLFVVSSIYEQRRREAWLAEKRAIAEGHRPLSPEGFFELRNSYKGHMQDFDFMGCYVIHNLTNGMYYVGQATHVPQRVNAHFTGKGNGDVYADYRYGNQFEIYMVDITTTNYRRLDDLERDLIATYDAYNHGYNKTRGNK</sequence>
<feature type="transmembrane region" description="Helical" evidence="1">
    <location>
        <begin position="6"/>
        <end position="26"/>
    </location>
</feature>
<keyword evidence="1" id="KW-0812">Transmembrane</keyword>
<dbReference type="Proteomes" id="UP001314681">
    <property type="component" value="Unassembled WGS sequence"/>
</dbReference>
<dbReference type="Pfam" id="PF01541">
    <property type="entry name" value="GIY-YIG"/>
    <property type="match status" value="1"/>
</dbReference>
<dbReference type="InterPro" id="IPR000305">
    <property type="entry name" value="GIY-YIG_endonuc"/>
</dbReference>
<evidence type="ECO:0000313" key="3">
    <source>
        <dbReference type="EMBL" id="MBU9725099.1"/>
    </source>
</evidence>
<dbReference type="EMBL" id="JAHQCX010000002">
    <property type="protein sequence ID" value="MBU9725099.1"/>
    <property type="molecule type" value="Genomic_DNA"/>
</dbReference>
<dbReference type="SMART" id="SM00465">
    <property type="entry name" value="GIYc"/>
    <property type="match status" value="1"/>
</dbReference>
<dbReference type="RefSeq" id="WP_087190856.1">
    <property type="nucleotide sequence ID" value="NZ_JAHQCX010000002.1"/>
</dbReference>